<evidence type="ECO:0000256" key="2">
    <source>
        <dbReference type="ARBA" id="ARBA00022741"/>
    </source>
</evidence>
<dbReference type="Proteomes" id="UP000504638">
    <property type="component" value="Unplaced"/>
</dbReference>
<evidence type="ECO:0000256" key="9">
    <source>
        <dbReference type="SAM" id="MobiDB-lite"/>
    </source>
</evidence>
<gene>
    <name evidence="13 15" type="ORF">P152DRAFT_400197</name>
</gene>
<evidence type="ECO:0000313" key="13">
    <source>
        <dbReference type="EMBL" id="KAF1810943.1"/>
    </source>
</evidence>
<dbReference type="InterPro" id="IPR001650">
    <property type="entry name" value="Helicase_C-like"/>
</dbReference>
<dbReference type="AlphaFoldDB" id="A0A6G1FYT1"/>
<feature type="compositionally biased region" description="Basic and acidic residues" evidence="9">
    <location>
        <begin position="8"/>
        <end position="21"/>
    </location>
</feature>
<evidence type="ECO:0000256" key="3">
    <source>
        <dbReference type="ARBA" id="ARBA00022801"/>
    </source>
</evidence>
<dbReference type="FunFam" id="3.40.50.300:FF:000008">
    <property type="entry name" value="ATP-dependent RNA helicase RhlB"/>
    <property type="match status" value="1"/>
</dbReference>
<comment type="similarity">
    <text evidence="8">Belongs to the DEAD box helicase family.</text>
</comment>
<dbReference type="GO" id="GO:0016787">
    <property type="term" value="F:hydrolase activity"/>
    <property type="evidence" value="ECO:0007669"/>
    <property type="project" value="UniProtKB-KW"/>
</dbReference>
<dbReference type="InterPro" id="IPR014014">
    <property type="entry name" value="RNA_helicase_DEAD_Q_motif"/>
</dbReference>
<evidence type="ECO:0000256" key="8">
    <source>
        <dbReference type="RuleBase" id="RU000492"/>
    </source>
</evidence>
<dbReference type="PROSITE" id="PS00039">
    <property type="entry name" value="DEAD_ATP_HELICASE"/>
    <property type="match status" value="1"/>
</dbReference>
<dbReference type="RefSeq" id="XP_033532574.1">
    <property type="nucleotide sequence ID" value="XM_033676557.1"/>
</dbReference>
<evidence type="ECO:0000313" key="15">
    <source>
        <dbReference type="RefSeq" id="XP_033532574.1"/>
    </source>
</evidence>
<feature type="compositionally biased region" description="Basic and acidic residues" evidence="9">
    <location>
        <begin position="36"/>
        <end position="50"/>
    </location>
</feature>
<dbReference type="InterPro" id="IPR014001">
    <property type="entry name" value="Helicase_ATP-bd"/>
</dbReference>
<dbReference type="InterPro" id="IPR000629">
    <property type="entry name" value="RNA-helicase_DEAD-box_CS"/>
</dbReference>
<keyword evidence="2 8" id="KW-0547">Nucleotide-binding</keyword>
<evidence type="ECO:0000256" key="6">
    <source>
        <dbReference type="ARBA" id="ARBA00047984"/>
    </source>
</evidence>
<evidence type="ECO:0000256" key="4">
    <source>
        <dbReference type="ARBA" id="ARBA00022806"/>
    </source>
</evidence>
<sequence>MEAAVAALDKKQAEDKAKADGEGSDDGDSVSAEPDVGVKVDFEKLNKEADASDDDNGWQDPTDYDYEAYKEGRAALLNPLESEQSERAERRWASSAVRYEWSDEFGDVGPADPEVEKALFDKLFMLGTGMNFDQYSYECEIKGPYNPGHISTWEDSGIHPQVLENVALCKFNKPTPVQSFVIPAALAGLDVVAISQTGTGKTGAYLLPIISRLMGKAKQLCARRAPSPEIRVKAEPLVLVICPTRELAIQVFRDACRFAYRSMLRPCVVYGGQGNMMDQIRNLQMGCDILIGTPGRLRDFCSRPTLITLRRVKYTVVDEADELLEEDWNESIDDLMRGGDVNEDADHAYLMFSATFPRPVRHLAGKYMSKDFVRVKCGRIGSATNNVCQRIIWVDREKKEQCLLDLLNTLPATRTVIFVRSKRSADMLDDFLYRNQLPCTSIHGNKTQAEREDAMFNFRKARCPILVATGISARGIDVVNVMHVINYDLPAADQGGIKEYVHRIGRTARMGNIGMATSFYNDNDEGLANDLVKILMENGQTVPEFLEQYKPEDGNVNFDSDEEGSVDSYKDFHARSSDSESGDDSDASMAGSASDGSRAGSPPPAPFEPEEEPAGFVPAGGDDDW</sequence>
<feature type="compositionally biased region" description="Acidic residues" evidence="9">
    <location>
        <begin position="51"/>
        <end position="64"/>
    </location>
</feature>
<evidence type="ECO:0000259" key="11">
    <source>
        <dbReference type="PROSITE" id="PS51194"/>
    </source>
</evidence>
<evidence type="ECO:0000256" key="1">
    <source>
        <dbReference type="ARBA" id="ARBA00012552"/>
    </source>
</evidence>
<keyword evidence="4 8" id="KW-0347">Helicase</keyword>
<dbReference type="PANTHER" id="PTHR47958">
    <property type="entry name" value="ATP-DEPENDENT RNA HELICASE DBP3"/>
    <property type="match status" value="1"/>
</dbReference>
<dbReference type="PROSITE" id="PS51195">
    <property type="entry name" value="Q_MOTIF"/>
    <property type="match status" value="1"/>
</dbReference>
<dbReference type="SMART" id="SM00487">
    <property type="entry name" value="DEXDc"/>
    <property type="match status" value="1"/>
</dbReference>
<dbReference type="CDD" id="cd18787">
    <property type="entry name" value="SF2_C_DEAD"/>
    <property type="match status" value="1"/>
</dbReference>
<evidence type="ECO:0000259" key="12">
    <source>
        <dbReference type="PROSITE" id="PS51195"/>
    </source>
</evidence>
<dbReference type="Pfam" id="PF00271">
    <property type="entry name" value="Helicase_C"/>
    <property type="match status" value="1"/>
</dbReference>
<evidence type="ECO:0000256" key="7">
    <source>
        <dbReference type="PROSITE-ProRule" id="PRU00552"/>
    </source>
</evidence>
<evidence type="ECO:0000259" key="10">
    <source>
        <dbReference type="PROSITE" id="PS51192"/>
    </source>
</evidence>
<accession>A0A6G1FYT1</accession>
<protein>
    <recommendedName>
        <fullName evidence="1">RNA helicase</fullName>
        <ecNumber evidence="1">3.6.4.13</ecNumber>
    </recommendedName>
</protein>
<keyword evidence="5 8" id="KW-0067">ATP-binding</keyword>
<dbReference type="SUPFAM" id="SSF52540">
    <property type="entry name" value="P-loop containing nucleoside triphosphate hydrolases"/>
    <property type="match status" value="1"/>
</dbReference>
<dbReference type="EMBL" id="ML975163">
    <property type="protein sequence ID" value="KAF1810943.1"/>
    <property type="molecule type" value="Genomic_DNA"/>
</dbReference>
<reference evidence="13 15" key="1">
    <citation type="submission" date="2020-01" db="EMBL/GenBank/DDBJ databases">
        <authorList>
            <consortium name="DOE Joint Genome Institute"/>
            <person name="Haridas S."/>
            <person name="Albert R."/>
            <person name="Binder M."/>
            <person name="Bloem J."/>
            <person name="Labutti K."/>
            <person name="Salamov A."/>
            <person name="Andreopoulos B."/>
            <person name="Baker S.E."/>
            <person name="Barry K."/>
            <person name="Bills G."/>
            <person name="Bluhm B.H."/>
            <person name="Cannon C."/>
            <person name="Castanera R."/>
            <person name="Culley D.E."/>
            <person name="Daum C."/>
            <person name="Ezra D."/>
            <person name="Gonzalez J.B."/>
            <person name="Henrissat B."/>
            <person name="Kuo A."/>
            <person name="Liang C."/>
            <person name="Lipzen A."/>
            <person name="Lutzoni F."/>
            <person name="Magnuson J."/>
            <person name="Mondo S."/>
            <person name="Nolan M."/>
            <person name="Ohm R."/>
            <person name="Pangilinan J."/>
            <person name="Park H.-J."/>
            <person name="Ramirez L."/>
            <person name="Alfaro M."/>
            <person name="Sun H."/>
            <person name="Tritt A."/>
            <person name="Yoshinaga Y."/>
            <person name="Zwiers L.-H."/>
            <person name="Turgeon B.G."/>
            <person name="Goodwin S.B."/>
            <person name="Spatafora J.W."/>
            <person name="Crous P.W."/>
            <person name="Grigoriev I.V."/>
        </authorList>
    </citation>
    <scope>NUCLEOTIDE SEQUENCE</scope>
    <source>
        <strain evidence="13 15">CBS 781.70</strain>
    </source>
</reference>
<dbReference type="GO" id="GO:0005524">
    <property type="term" value="F:ATP binding"/>
    <property type="evidence" value="ECO:0007669"/>
    <property type="project" value="UniProtKB-KW"/>
</dbReference>
<keyword evidence="14" id="KW-1185">Reference proteome</keyword>
<comment type="catalytic activity">
    <reaction evidence="6">
        <text>ATP + H2O = ADP + phosphate + H(+)</text>
        <dbReference type="Rhea" id="RHEA:13065"/>
        <dbReference type="ChEBI" id="CHEBI:15377"/>
        <dbReference type="ChEBI" id="CHEBI:15378"/>
        <dbReference type="ChEBI" id="CHEBI:30616"/>
        <dbReference type="ChEBI" id="CHEBI:43474"/>
        <dbReference type="ChEBI" id="CHEBI:456216"/>
        <dbReference type="EC" id="3.6.4.13"/>
    </reaction>
</comment>
<feature type="short sequence motif" description="Q motif" evidence="7">
    <location>
        <begin position="151"/>
        <end position="179"/>
    </location>
</feature>
<evidence type="ECO:0000313" key="14">
    <source>
        <dbReference type="Proteomes" id="UP000504638"/>
    </source>
</evidence>
<organism evidence="13">
    <name type="scientific">Eremomyces bilateralis CBS 781.70</name>
    <dbReference type="NCBI Taxonomy" id="1392243"/>
    <lineage>
        <taxon>Eukaryota</taxon>
        <taxon>Fungi</taxon>
        <taxon>Dikarya</taxon>
        <taxon>Ascomycota</taxon>
        <taxon>Pezizomycotina</taxon>
        <taxon>Dothideomycetes</taxon>
        <taxon>Dothideomycetes incertae sedis</taxon>
        <taxon>Eremomycetales</taxon>
        <taxon>Eremomycetaceae</taxon>
        <taxon>Eremomyces</taxon>
    </lineage>
</organism>
<feature type="region of interest" description="Disordered" evidence="9">
    <location>
        <begin position="1"/>
        <end position="64"/>
    </location>
</feature>
<feature type="compositionally biased region" description="Low complexity" evidence="9">
    <location>
        <begin position="614"/>
        <end position="625"/>
    </location>
</feature>
<dbReference type="Gene3D" id="3.40.50.300">
    <property type="entry name" value="P-loop containing nucleotide triphosphate hydrolases"/>
    <property type="match status" value="2"/>
</dbReference>
<proteinExistence type="inferred from homology"/>
<dbReference type="InterPro" id="IPR027417">
    <property type="entry name" value="P-loop_NTPase"/>
</dbReference>
<feature type="domain" description="Helicase ATP-binding" evidence="10">
    <location>
        <begin position="182"/>
        <end position="374"/>
    </location>
</feature>
<feature type="domain" description="Helicase C-terminal" evidence="11">
    <location>
        <begin position="386"/>
        <end position="550"/>
    </location>
</feature>
<feature type="region of interest" description="Disordered" evidence="9">
    <location>
        <begin position="551"/>
        <end position="625"/>
    </location>
</feature>
<dbReference type="Pfam" id="PF00270">
    <property type="entry name" value="DEAD"/>
    <property type="match status" value="1"/>
</dbReference>
<feature type="compositionally biased region" description="Basic and acidic residues" evidence="9">
    <location>
        <begin position="568"/>
        <end position="578"/>
    </location>
</feature>
<dbReference type="PROSITE" id="PS51192">
    <property type="entry name" value="HELICASE_ATP_BIND_1"/>
    <property type="match status" value="1"/>
</dbReference>
<dbReference type="GeneID" id="54417127"/>
<reference evidence="15" key="2">
    <citation type="submission" date="2020-04" db="EMBL/GenBank/DDBJ databases">
        <authorList>
            <consortium name="NCBI Genome Project"/>
        </authorList>
    </citation>
    <scope>NUCLEOTIDE SEQUENCE</scope>
    <source>
        <strain evidence="15">CBS 781.70</strain>
    </source>
</reference>
<keyword evidence="3 8" id="KW-0378">Hydrolase</keyword>
<feature type="domain" description="DEAD-box RNA helicase Q" evidence="12">
    <location>
        <begin position="151"/>
        <end position="179"/>
    </location>
</feature>
<name>A0A6G1FYT1_9PEZI</name>
<reference evidence="15" key="3">
    <citation type="submission" date="2025-04" db="UniProtKB">
        <authorList>
            <consortium name="RefSeq"/>
        </authorList>
    </citation>
    <scope>IDENTIFICATION</scope>
    <source>
        <strain evidence="15">CBS 781.70</strain>
    </source>
</reference>
<dbReference type="PROSITE" id="PS51194">
    <property type="entry name" value="HELICASE_CTER"/>
    <property type="match status" value="1"/>
</dbReference>
<dbReference type="GO" id="GO:0003724">
    <property type="term" value="F:RNA helicase activity"/>
    <property type="evidence" value="ECO:0007669"/>
    <property type="project" value="UniProtKB-EC"/>
</dbReference>
<feature type="compositionally biased region" description="Low complexity" evidence="9">
    <location>
        <begin position="587"/>
        <end position="600"/>
    </location>
</feature>
<dbReference type="InterPro" id="IPR011545">
    <property type="entry name" value="DEAD/DEAH_box_helicase_dom"/>
</dbReference>
<dbReference type="SMART" id="SM00490">
    <property type="entry name" value="HELICc"/>
    <property type="match status" value="1"/>
</dbReference>
<dbReference type="EC" id="3.6.4.13" evidence="1"/>
<dbReference type="OrthoDB" id="196131at2759"/>
<dbReference type="GO" id="GO:0003676">
    <property type="term" value="F:nucleic acid binding"/>
    <property type="evidence" value="ECO:0007669"/>
    <property type="project" value="InterPro"/>
</dbReference>
<evidence type="ECO:0000256" key="5">
    <source>
        <dbReference type="ARBA" id="ARBA00022840"/>
    </source>
</evidence>